<evidence type="ECO:0000256" key="2">
    <source>
        <dbReference type="ARBA" id="ARBA00022676"/>
    </source>
</evidence>
<evidence type="ECO:0000256" key="4">
    <source>
        <dbReference type="ARBA" id="ARBA00022692"/>
    </source>
</evidence>
<dbReference type="RefSeq" id="WP_015827671.1">
    <property type="nucleotide sequence ID" value="NC_012982.1"/>
</dbReference>
<dbReference type="STRING" id="582402.Hbal_1835"/>
<dbReference type="KEGG" id="hba:Hbal_1835"/>
<evidence type="ECO:0000313" key="8">
    <source>
        <dbReference type="EMBL" id="ACT59521.1"/>
    </source>
</evidence>
<evidence type="ECO:0000256" key="3">
    <source>
        <dbReference type="ARBA" id="ARBA00022679"/>
    </source>
</evidence>
<feature type="transmembrane region" description="Helical" evidence="7">
    <location>
        <begin position="439"/>
        <end position="458"/>
    </location>
</feature>
<keyword evidence="9" id="KW-1185">Reference proteome</keyword>
<dbReference type="PANTHER" id="PTHR43867">
    <property type="entry name" value="CELLULOSE SYNTHASE CATALYTIC SUBUNIT A [UDP-FORMING]"/>
    <property type="match status" value="1"/>
</dbReference>
<dbReference type="Proteomes" id="UP000002745">
    <property type="component" value="Chromosome"/>
</dbReference>
<dbReference type="CAZy" id="GT2">
    <property type="family name" value="Glycosyltransferase Family 2"/>
</dbReference>
<evidence type="ECO:0000256" key="7">
    <source>
        <dbReference type="SAM" id="Phobius"/>
    </source>
</evidence>
<keyword evidence="6 7" id="KW-0472">Membrane</keyword>
<reference evidence="9" key="1">
    <citation type="journal article" date="2011" name="J. Bacteriol.">
        <title>Genome sequences of eight morphologically diverse alphaproteobacteria.</title>
        <authorList>
            <consortium name="US DOE Joint Genome Institute"/>
            <person name="Brown P.J."/>
            <person name="Kysela D.T."/>
            <person name="Buechlein A."/>
            <person name="Hemmerich C."/>
            <person name="Brun Y.V."/>
        </authorList>
    </citation>
    <scope>NUCLEOTIDE SEQUENCE [LARGE SCALE GENOMIC DNA]</scope>
    <source>
        <strain evidence="9">ATCC 49814 / DSM 5838 / IFAM 1418</strain>
    </source>
</reference>
<dbReference type="SUPFAM" id="SSF53448">
    <property type="entry name" value="Nucleotide-diphospho-sugar transferases"/>
    <property type="match status" value="1"/>
</dbReference>
<dbReference type="PANTHER" id="PTHR43867:SF2">
    <property type="entry name" value="CELLULOSE SYNTHASE CATALYTIC SUBUNIT A [UDP-FORMING]"/>
    <property type="match status" value="1"/>
</dbReference>
<dbReference type="Pfam" id="PF13641">
    <property type="entry name" value="Glyco_tranf_2_3"/>
    <property type="match status" value="1"/>
</dbReference>
<keyword evidence="4 7" id="KW-0812">Transmembrane</keyword>
<dbReference type="EMBL" id="CP001678">
    <property type="protein sequence ID" value="ACT59521.1"/>
    <property type="molecule type" value="Genomic_DNA"/>
</dbReference>
<comment type="subcellular location">
    <subcellularLocation>
        <location evidence="1">Membrane</location>
        <topology evidence="1">Multi-pass membrane protein</topology>
    </subcellularLocation>
</comment>
<dbReference type="GO" id="GO:0016757">
    <property type="term" value="F:glycosyltransferase activity"/>
    <property type="evidence" value="ECO:0007669"/>
    <property type="project" value="UniProtKB-KW"/>
</dbReference>
<dbReference type="AlphaFoldDB" id="C6XK76"/>
<keyword evidence="5 7" id="KW-1133">Transmembrane helix</keyword>
<evidence type="ECO:0000256" key="5">
    <source>
        <dbReference type="ARBA" id="ARBA00022989"/>
    </source>
</evidence>
<sequence>MNLYQNPAHEEQSKILFPPPGYRESRLQKACFHLLKTQPDKSIKSGIPISQKVSFLVFLTITCALFILGQFSINDIMVVFSIFLLLQVIFRFYAAIISIFNSPKTKSTSPSKKSVSFALPKFTLLIPLYHEQAVASRSVSAMEALNYPADKLEVFYLTEEDDKATESALKKAIKHQNFKIISVPKHAPRTKPKALNYGLQFSTGDIVTVYDAEDIPHPQQLLAAAQAFQNGGTNLAVIQAPLHAYNGEESWIASQFDLEYAIHFDVWLPAMTKMGWPIPLGGTSNHFKKNVLEKVGAWDPFNVTEDADLGYRLALNGYSAGMIELPTREEAPINLAQWLPQRTRWIKGHIQSLAVLSRKPFETIKSLGLWRSLGCLITFVSAILTAGLHGPLLLYLAYSIITAPNTLNPLHLIPIILAFSSVILAALASSAVTHCFKPLLTAPFYWPLMSFAFIRAIWELHTRPYIWSKTQHGISKSKIPLLHKEPVT</sequence>
<proteinExistence type="predicted"/>
<keyword evidence="3 8" id="KW-0808">Transferase</keyword>
<dbReference type="Gene3D" id="3.90.550.10">
    <property type="entry name" value="Spore Coat Polysaccharide Biosynthesis Protein SpsA, Chain A"/>
    <property type="match status" value="1"/>
</dbReference>
<dbReference type="OrthoDB" id="7431422at2"/>
<dbReference type="InterPro" id="IPR050321">
    <property type="entry name" value="Glycosyltr_2/OpgH_subfam"/>
</dbReference>
<organism evidence="8 9">
    <name type="scientific">Hirschia baltica (strain ATCC 49814 / DSM 5838 / IFAM 1418)</name>
    <dbReference type="NCBI Taxonomy" id="582402"/>
    <lineage>
        <taxon>Bacteria</taxon>
        <taxon>Pseudomonadati</taxon>
        <taxon>Pseudomonadota</taxon>
        <taxon>Alphaproteobacteria</taxon>
        <taxon>Hyphomonadales</taxon>
        <taxon>Hyphomonadaceae</taxon>
        <taxon>Hirschia</taxon>
    </lineage>
</organism>
<evidence type="ECO:0000256" key="1">
    <source>
        <dbReference type="ARBA" id="ARBA00004141"/>
    </source>
</evidence>
<feature type="transmembrane region" description="Helical" evidence="7">
    <location>
        <begin position="79"/>
        <end position="100"/>
    </location>
</feature>
<protein>
    <submittedName>
        <fullName evidence="8">Glycosyl transferase family 2</fullName>
    </submittedName>
</protein>
<name>C6XK76_HIRBI</name>
<dbReference type="GO" id="GO:0016020">
    <property type="term" value="C:membrane"/>
    <property type="evidence" value="ECO:0007669"/>
    <property type="project" value="UniProtKB-SubCell"/>
</dbReference>
<accession>C6XK76</accession>
<gene>
    <name evidence="8" type="ordered locus">Hbal_1835</name>
</gene>
<keyword evidence="2" id="KW-0328">Glycosyltransferase</keyword>
<dbReference type="HOGENOM" id="CLU_020629_1_0_5"/>
<evidence type="ECO:0000313" key="9">
    <source>
        <dbReference type="Proteomes" id="UP000002745"/>
    </source>
</evidence>
<feature type="transmembrane region" description="Helical" evidence="7">
    <location>
        <begin position="410"/>
        <end position="432"/>
    </location>
</feature>
<dbReference type="InterPro" id="IPR029044">
    <property type="entry name" value="Nucleotide-diphossugar_trans"/>
</dbReference>
<feature type="transmembrane region" description="Helical" evidence="7">
    <location>
        <begin position="373"/>
        <end position="398"/>
    </location>
</feature>
<dbReference type="eggNOG" id="COG1215">
    <property type="taxonomic scope" value="Bacteria"/>
</dbReference>
<feature type="transmembrane region" description="Helical" evidence="7">
    <location>
        <begin position="53"/>
        <end position="73"/>
    </location>
</feature>
<evidence type="ECO:0000256" key="6">
    <source>
        <dbReference type="ARBA" id="ARBA00023136"/>
    </source>
</evidence>